<keyword evidence="2" id="KW-1185">Reference proteome</keyword>
<dbReference type="EMBL" id="ML977522">
    <property type="protein sequence ID" value="KAF2123785.1"/>
    <property type="molecule type" value="Genomic_DNA"/>
</dbReference>
<dbReference type="Proteomes" id="UP000799771">
    <property type="component" value="Unassembled WGS sequence"/>
</dbReference>
<sequence>MRINAETVDRLTISLELNGAKACNISGARLFARRLATALGLDAPLGWLNHGKRTGPEDFWRNNNGKKTSLSITGPLVHDLRKRRCHGRRHMPYNSSRTVTYARMFPMSLRYTPSSSWSSHRHPILELIWLLQSIKDLLDERTPCQYVSKTATASLPAHAWCIPQRNLCTQVGVMKCSIILVMSSVAMSCPSAQLT</sequence>
<proteinExistence type="predicted"/>
<protein>
    <submittedName>
        <fullName evidence="1">Uncharacterized protein</fullName>
    </submittedName>
</protein>
<evidence type="ECO:0000313" key="1">
    <source>
        <dbReference type="EMBL" id="KAF2123785.1"/>
    </source>
</evidence>
<name>A0A6A5ZXN7_9PLEO</name>
<dbReference type="AlphaFoldDB" id="A0A6A5ZXN7"/>
<reference evidence="1" key="1">
    <citation type="journal article" date="2020" name="Stud. Mycol.">
        <title>101 Dothideomycetes genomes: a test case for predicting lifestyles and emergence of pathogens.</title>
        <authorList>
            <person name="Haridas S."/>
            <person name="Albert R."/>
            <person name="Binder M."/>
            <person name="Bloem J."/>
            <person name="Labutti K."/>
            <person name="Salamov A."/>
            <person name="Andreopoulos B."/>
            <person name="Baker S."/>
            <person name="Barry K."/>
            <person name="Bills G."/>
            <person name="Bluhm B."/>
            <person name="Cannon C."/>
            <person name="Castanera R."/>
            <person name="Culley D."/>
            <person name="Daum C."/>
            <person name="Ezra D."/>
            <person name="Gonzalez J."/>
            <person name="Henrissat B."/>
            <person name="Kuo A."/>
            <person name="Liang C."/>
            <person name="Lipzen A."/>
            <person name="Lutzoni F."/>
            <person name="Magnuson J."/>
            <person name="Mondo S."/>
            <person name="Nolan M."/>
            <person name="Ohm R."/>
            <person name="Pangilinan J."/>
            <person name="Park H.-J."/>
            <person name="Ramirez L."/>
            <person name="Alfaro M."/>
            <person name="Sun H."/>
            <person name="Tritt A."/>
            <person name="Yoshinaga Y."/>
            <person name="Zwiers L.-H."/>
            <person name="Turgeon B."/>
            <person name="Goodwin S."/>
            <person name="Spatafora J."/>
            <person name="Crous P."/>
            <person name="Grigoriev I."/>
        </authorList>
    </citation>
    <scope>NUCLEOTIDE SEQUENCE</scope>
    <source>
        <strain evidence="1">CBS 119687</strain>
    </source>
</reference>
<accession>A0A6A5ZXN7</accession>
<dbReference type="RefSeq" id="XP_033518179.1">
    <property type="nucleotide sequence ID" value="XM_033662149.1"/>
</dbReference>
<evidence type="ECO:0000313" key="2">
    <source>
        <dbReference type="Proteomes" id="UP000799771"/>
    </source>
</evidence>
<dbReference type="GeneID" id="54402581"/>
<organism evidence="1 2">
    <name type="scientific">Dothidotthia symphoricarpi CBS 119687</name>
    <dbReference type="NCBI Taxonomy" id="1392245"/>
    <lineage>
        <taxon>Eukaryota</taxon>
        <taxon>Fungi</taxon>
        <taxon>Dikarya</taxon>
        <taxon>Ascomycota</taxon>
        <taxon>Pezizomycotina</taxon>
        <taxon>Dothideomycetes</taxon>
        <taxon>Pleosporomycetidae</taxon>
        <taxon>Pleosporales</taxon>
        <taxon>Dothidotthiaceae</taxon>
        <taxon>Dothidotthia</taxon>
    </lineage>
</organism>
<gene>
    <name evidence="1" type="ORF">P153DRAFT_146045</name>
</gene>